<evidence type="ECO:0000313" key="5">
    <source>
        <dbReference type="Proteomes" id="UP000593812"/>
    </source>
</evidence>
<dbReference type="InterPro" id="IPR001387">
    <property type="entry name" value="Cro/C1-type_HTH"/>
</dbReference>
<keyword evidence="4" id="KW-0614">Plasmid</keyword>
<dbReference type="EMBL" id="CP048656">
    <property type="protein sequence ID" value="QOW44365.1"/>
    <property type="molecule type" value="Genomic_DNA"/>
</dbReference>
<dbReference type="Pfam" id="PF01381">
    <property type="entry name" value="HTH_3"/>
    <property type="match status" value="1"/>
</dbReference>
<dbReference type="Proteomes" id="UP000593812">
    <property type="component" value="Plasmid pC15-2"/>
</dbReference>
<evidence type="ECO:0000256" key="3">
    <source>
        <dbReference type="ARBA" id="ARBA00023163"/>
    </source>
</evidence>
<dbReference type="PROSITE" id="PS50943">
    <property type="entry name" value="HTH_CROC1"/>
    <property type="match status" value="1"/>
</dbReference>
<evidence type="ECO:0000256" key="1">
    <source>
        <dbReference type="ARBA" id="ARBA00023015"/>
    </source>
</evidence>
<dbReference type="PANTHER" id="PTHR46797">
    <property type="entry name" value="HTH-TYPE TRANSCRIPTIONAL REGULATOR"/>
    <property type="match status" value="1"/>
</dbReference>
<dbReference type="CDD" id="cd00093">
    <property type="entry name" value="HTH_XRE"/>
    <property type="match status" value="1"/>
</dbReference>
<dbReference type="SUPFAM" id="SSF47413">
    <property type="entry name" value="lambda repressor-like DNA-binding domains"/>
    <property type="match status" value="1"/>
</dbReference>
<keyword evidence="1" id="KW-0805">Transcription regulation</keyword>
<evidence type="ECO:0000313" key="4">
    <source>
        <dbReference type="EMBL" id="QOW44365.1"/>
    </source>
</evidence>
<dbReference type="SMART" id="SM00530">
    <property type="entry name" value="HTH_XRE"/>
    <property type="match status" value="1"/>
</dbReference>
<dbReference type="PANTHER" id="PTHR46797:SF23">
    <property type="entry name" value="HTH-TYPE TRANSCRIPTIONAL REGULATOR SUTR"/>
    <property type="match status" value="1"/>
</dbReference>
<dbReference type="InterPro" id="IPR010982">
    <property type="entry name" value="Lambda_DNA-bd_dom_sf"/>
</dbReference>
<proteinExistence type="predicted"/>
<dbReference type="GO" id="GO:0005829">
    <property type="term" value="C:cytosol"/>
    <property type="evidence" value="ECO:0007669"/>
    <property type="project" value="TreeGrafter"/>
</dbReference>
<geneLocation type="plasmid" evidence="4 5">
    <name>pC15-2</name>
</geneLocation>
<name>A0A7V8T488_9GAMM</name>
<dbReference type="AlphaFoldDB" id="A0A7V8T488"/>
<dbReference type="InterPro" id="IPR013096">
    <property type="entry name" value="Cupin_2"/>
</dbReference>
<reference evidence="4 5" key="1">
    <citation type="submission" date="2020-02" db="EMBL/GenBank/DDBJ databases">
        <title>Tigecycline-resistant Acinetobacter species from pigs and migratory birds.</title>
        <authorList>
            <person name="Chen C."/>
            <person name="Sun J."/>
            <person name="Liao X.-P."/>
            <person name="Liu Y.-H."/>
        </authorList>
    </citation>
    <scope>NUCLEOTIDE SEQUENCE [LARGE SCALE GENOMIC DNA]</scope>
    <source>
        <strain evidence="4 5">C15_T</strain>
        <plasmid evidence="4 5">pC15-2</plasmid>
    </source>
</reference>
<sequence>MNTVLEFLGKNIRFFREKIELTQQELADRSGVSRRTIIALEADQINISLAKLDAIANALNISFSTLVSPLDSKIQHSCTNILAWKGNHTESYANLLGTVDNGTQTEMWIWSLAAGDSYIAEPDPEGWKEMLYIIHGELTLEIEGQFKILGPEDSFIFSSSTLYSYHNKSDEQVKFVRNVIH</sequence>
<dbReference type="CDD" id="cd02209">
    <property type="entry name" value="cupin_XRE_C"/>
    <property type="match status" value="1"/>
</dbReference>
<dbReference type="Gene3D" id="1.10.260.40">
    <property type="entry name" value="lambda repressor-like DNA-binding domains"/>
    <property type="match status" value="1"/>
</dbReference>
<gene>
    <name evidence="4" type="ORF">G0027_16290</name>
</gene>
<keyword evidence="3" id="KW-0804">Transcription</keyword>
<dbReference type="SUPFAM" id="SSF51182">
    <property type="entry name" value="RmlC-like cupins"/>
    <property type="match status" value="1"/>
</dbReference>
<dbReference type="InterPro" id="IPR014710">
    <property type="entry name" value="RmlC-like_jellyroll"/>
</dbReference>
<organism evidence="4 5">
    <name type="scientific">Acinetobacter indicus</name>
    <dbReference type="NCBI Taxonomy" id="756892"/>
    <lineage>
        <taxon>Bacteria</taxon>
        <taxon>Pseudomonadati</taxon>
        <taxon>Pseudomonadota</taxon>
        <taxon>Gammaproteobacteria</taxon>
        <taxon>Moraxellales</taxon>
        <taxon>Moraxellaceae</taxon>
        <taxon>Acinetobacter</taxon>
    </lineage>
</organism>
<dbReference type="Pfam" id="PF07883">
    <property type="entry name" value="Cupin_2"/>
    <property type="match status" value="1"/>
</dbReference>
<dbReference type="GO" id="GO:0003677">
    <property type="term" value="F:DNA binding"/>
    <property type="evidence" value="ECO:0007669"/>
    <property type="project" value="UniProtKB-KW"/>
</dbReference>
<dbReference type="Gene3D" id="2.60.120.10">
    <property type="entry name" value="Jelly Rolls"/>
    <property type="match status" value="1"/>
</dbReference>
<dbReference type="InterPro" id="IPR011051">
    <property type="entry name" value="RmlC_Cupin_sf"/>
</dbReference>
<evidence type="ECO:0000256" key="2">
    <source>
        <dbReference type="ARBA" id="ARBA00023125"/>
    </source>
</evidence>
<protein>
    <submittedName>
        <fullName evidence="4">Helix-turn-helix domain-containing protein</fullName>
    </submittedName>
</protein>
<keyword evidence="2" id="KW-0238">DNA-binding</keyword>
<dbReference type="GO" id="GO:0003700">
    <property type="term" value="F:DNA-binding transcription factor activity"/>
    <property type="evidence" value="ECO:0007669"/>
    <property type="project" value="TreeGrafter"/>
</dbReference>
<dbReference type="InterPro" id="IPR050807">
    <property type="entry name" value="TransReg_Diox_bact_type"/>
</dbReference>
<dbReference type="RefSeq" id="WP_005176794.1">
    <property type="nucleotide sequence ID" value="NZ_CP048656.1"/>
</dbReference>
<accession>A0A7V8T488</accession>
<dbReference type="GeneID" id="303308469"/>